<protein>
    <submittedName>
        <fullName evidence="7">RNase adapter RapZ</fullName>
    </submittedName>
</protein>
<dbReference type="SUPFAM" id="SSF52540">
    <property type="entry name" value="P-loop containing nucleoside triphosphate hydrolases"/>
    <property type="match status" value="1"/>
</dbReference>
<dbReference type="PANTHER" id="PTHR30448">
    <property type="entry name" value="RNASE ADAPTER PROTEIN RAPZ"/>
    <property type="match status" value="1"/>
</dbReference>
<dbReference type="InterPro" id="IPR005337">
    <property type="entry name" value="RapZ-like"/>
</dbReference>
<dbReference type="Gene3D" id="3.40.50.300">
    <property type="entry name" value="P-loop containing nucleotide triphosphate hydrolases"/>
    <property type="match status" value="1"/>
</dbReference>
<keyword evidence="2 4" id="KW-0067">ATP-binding</keyword>
<dbReference type="GO" id="GO:0005524">
    <property type="term" value="F:ATP binding"/>
    <property type="evidence" value="ECO:0007669"/>
    <property type="project" value="UniProtKB-UniRule"/>
</dbReference>
<dbReference type="HAMAP" id="MF_00636">
    <property type="entry name" value="RapZ_like"/>
    <property type="match status" value="1"/>
</dbReference>
<evidence type="ECO:0000256" key="1">
    <source>
        <dbReference type="ARBA" id="ARBA00022741"/>
    </source>
</evidence>
<sequence>MSIVIITGLSGAGKSNALGFFEDAGYYCIDNMPPELLKTVAGYLIDSDRAVRRLAVAIDIRSGENISSYIARANLVSTHGISLKILFLDADDDTLIRRYKETRRRHPLFSEADGSLYRAIALERQYMQSVMSKSDYYIDTSELRLSELRQRISSIFFSDGQGLSISVLSFGFKYGLPKDSDLVFDVRCLPNPFYVSELKSLTGLDEPVYDYVMKSNEAEGLFVKISELIDMLIPLYIREGKSALVIAFGCTGGKHRSVSFAKRLSKHLCDRGYSVNTEHRNIKTNRA</sequence>
<keyword evidence="1 4" id="KW-0547">Nucleotide-binding</keyword>
<reference evidence="7" key="1">
    <citation type="submission" date="2020-10" db="EMBL/GenBank/DDBJ databases">
        <authorList>
            <person name="Gilroy R."/>
        </authorList>
    </citation>
    <scope>NUCLEOTIDE SEQUENCE</scope>
    <source>
        <strain evidence="7">1370</strain>
    </source>
</reference>
<dbReference type="PIRSF" id="PIRSF005052">
    <property type="entry name" value="P-loopkin"/>
    <property type="match status" value="1"/>
</dbReference>
<organism evidence="7 8">
    <name type="scientific">Candidatus Faeciplasma avium</name>
    <dbReference type="NCBI Taxonomy" id="2840798"/>
    <lineage>
        <taxon>Bacteria</taxon>
        <taxon>Bacillati</taxon>
        <taxon>Bacillota</taxon>
        <taxon>Clostridia</taxon>
        <taxon>Eubacteriales</taxon>
        <taxon>Oscillospiraceae</taxon>
        <taxon>Oscillospiraceae incertae sedis</taxon>
        <taxon>Candidatus Faeciplasma</taxon>
    </lineage>
</organism>
<dbReference type="Proteomes" id="UP000823960">
    <property type="component" value="Unassembled WGS sequence"/>
</dbReference>
<feature type="domain" description="RapZ C-terminal" evidence="6">
    <location>
        <begin position="164"/>
        <end position="283"/>
    </location>
</feature>
<dbReference type="InterPro" id="IPR027417">
    <property type="entry name" value="P-loop_NTPase"/>
</dbReference>
<dbReference type="Pfam" id="PF03668">
    <property type="entry name" value="RapZ-like_N"/>
    <property type="match status" value="1"/>
</dbReference>
<dbReference type="InterPro" id="IPR053931">
    <property type="entry name" value="RapZ_C"/>
</dbReference>
<reference evidence="7" key="2">
    <citation type="journal article" date="2021" name="PeerJ">
        <title>Extensive microbial diversity within the chicken gut microbiome revealed by metagenomics and culture.</title>
        <authorList>
            <person name="Gilroy R."/>
            <person name="Ravi A."/>
            <person name="Getino M."/>
            <person name="Pursley I."/>
            <person name="Horton D.L."/>
            <person name="Alikhan N.F."/>
            <person name="Baker D."/>
            <person name="Gharbi K."/>
            <person name="Hall N."/>
            <person name="Watson M."/>
            <person name="Adriaenssens E.M."/>
            <person name="Foster-Nyarko E."/>
            <person name="Jarju S."/>
            <person name="Secka A."/>
            <person name="Antonio M."/>
            <person name="Oren A."/>
            <person name="Chaudhuri R.R."/>
            <person name="La Ragione R."/>
            <person name="Hildebrand F."/>
            <person name="Pallen M.J."/>
        </authorList>
    </citation>
    <scope>NUCLEOTIDE SEQUENCE</scope>
    <source>
        <strain evidence="7">1370</strain>
    </source>
</reference>
<proteinExistence type="inferred from homology"/>
<evidence type="ECO:0000313" key="7">
    <source>
        <dbReference type="EMBL" id="HIV11351.1"/>
    </source>
</evidence>
<evidence type="ECO:0000256" key="4">
    <source>
        <dbReference type="HAMAP-Rule" id="MF_00636"/>
    </source>
</evidence>
<dbReference type="InterPro" id="IPR053930">
    <property type="entry name" value="RapZ-like_N"/>
</dbReference>
<dbReference type="PANTHER" id="PTHR30448:SF0">
    <property type="entry name" value="RNASE ADAPTER PROTEIN RAPZ"/>
    <property type="match status" value="1"/>
</dbReference>
<evidence type="ECO:0000256" key="2">
    <source>
        <dbReference type="ARBA" id="ARBA00022840"/>
    </source>
</evidence>
<gene>
    <name evidence="7" type="primary">rapZ</name>
    <name evidence="7" type="ORF">IAD28_06650</name>
</gene>
<keyword evidence="3 4" id="KW-0342">GTP-binding</keyword>
<evidence type="ECO:0000259" key="5">
    <source>
        <dbReference type="Pfam" id="PF03668"/>
    </source>
</evidence>
<dbReference type="EMBL" id="DVOL01000095">
    <property type="protein sequence ID" value="HIV11351.1"/>
    <property type="molecule type" value="Genomic_DNA"/>
</dbReference>
<evidence type="ECO:0000313" key="8">
    <source>
        <dbReference type="Proteomes" id="UP000823960"/>
    </source>
</evidence>
<feature type="binding site" evidence="4">
    <location>
        <begin position="59"/>
        <end position="62"/>
    </location>
    <ligand>
        <name>GTP</name>
        <dbReference type="ChEBI" id="CHEBI:37565"/>
    </ligand>
</feature>
<comment type="caution">
    <text evidence="7">The sequence shown here is derived from an EMBL/GenBank/DDBJ whole genome shotgun (WGS) entry which is preliminary data.</text>
</comment>
<dbReference type="Pfam" id="PF22740">
    <property type="entry name" value="PapZ_C"/>
    <property type="match status" value="1"/>
</dbReference>
<feature type="binding site" evidence="4">
    <location>
        <begin position="8"/>
        <end position="15"/>
    </location>
    <ligand>
        <name>ATP</name>
        <dbReference type="ChEBI" id="CHEBI:30616"/>
    </ligand>
</feature>
<evidence type="ECO:0000256" key="3">
    <source>
        <dbReference type="ARBA" id="ARBA00023134"/>
    </source>
</evidence>
<feature type="domain" description="RapZ-like N-terminal" evidence="5">
    <location>
        <begin position="1"/>
        <end position="158"/>
    </location>
</feature>
<dbReference type="NCBIfam" id="NF003828">
    <property type="entry name" value="PRK05416.1"/>
    <property type="match status" value="1"/>
</dbReference>
<dbReference type="AlphaFoldDB" id="A0A9D1T4N4"/>
<dbReference type="GO" id="GO:0005525">
    <property type="term" value="F:GTP binding"/>
    <property type="evidence" value="ECO:0007669"/>
    <property type="project" value="UniProtKB-UniRule"/>
</dbReference>
<evidence type="ECO:0000259" key="6">
    <source>
        <dbReference type="Pfam" id="PF22740"/>
    </source>
</evidence>
<name>A0A9D1T4N4_9FIRM</name>
<accession>A0A9D1T4N4</accession>